<feature type="non-terminal residue" evidence="1">
    <location>
        <position position="230"/>
    </location>
</feature>
<evidence type="ECO:0000313" key="2">
    <source>
        <dbReference type="Proteomes" id="UP000649617"/>
    </source>
</evidence>
<organism evidence="1 2">
    <name type="scientific">Symbiodinium pilosum</name>
    <name type="common">Dinoflagellate</name>
    <dbReference type="NCBI Taxonomy" id="2952"/>
    <lineage>
        <taxon>Eukaryota</taxon>
        <taxon>Sar</taxon>
        <taxon>Alveolata</taxon>
        <taxon>Dinophyceae</taxon>
        <taxon>Suessiales</taxon>
        <taxon>Symbiodiniaceae</taxon>
        <taxon>Symbiodinium</taxon>
    </lineage>
</organism>
<proteinExistence type="predicted"/>
<dbReference type="OrthoDB" id="10475783at2759"/>
<protein>
    <submittedName>
        <fullName evidence="1">Uncharacterized protein</fullName>
    </submittedName>
</protein>
<dbReference type="AlphaFoldDB" id="A0A812S3Y2"/>
<keyword evidence="2" id="KW-1185">Reference proteome</keyword>
<reference evidence="1" key="1">
    <citation type="submission" date="2021-02" db="EMBL/GenBank/DDBJ databases">
        <authorList>
            <person name="Dougan E. K."/>
            <person name="Rhodes N."/>
            <person name="Thang M."/>
            <person name="Chan C."/>
        </authorList>
    </citation>
    <scope>NUCLEOTIDE SEQUENCE</scope>
</reference>
<dbReference type="EMBL" id="CAJNIZ010022658">
    <property type="protein sequence ID" value="CAE7463181.1"/>
    <property type="molecule type" value="Genomic_DNA"/>
</dbReference>
<name>A0A812S3Y2_SYMPI</name>
<evidence type="ECO:0000313" key="1">
    <source>
        <dbReference type="EMBL" id="CAE7463181.1"/>
    </source>
</evidence>
<sequence>AGKLVADTLYNAGKLTWDMTRNVGKVLGKMGIWTGAGVARLYSRVRQTTPHTNQTRWTHTELGISDGMSISAYGNLGVESTLLCGSEGQMVVSRFVGDGTVNATAYRQLAADRAAMWKPYLGHYSATVGQWYRVVVGKCKAMLGTPGQSDYFEAVTPAQVEEMWNYTPTLNQTESGFWEGLQNNFRTHDKNGTRLKPKAMFCSKFAAAVWSSTIGNPTAIPTAKPRTRDL</sequence>
<comment type="caution">
    <text evidence="1">The sequence shown here is derived from an EMBL/GenBank/DDBJ whole genome shotgun (WGS) entry which is preliminary data.</text>
</comment>
<feature type="non-terminal residue" evidence="1">
    <location>
        <position position="1"/>
    </location>
</feature>
<dbReference type="Proteomes" id="UP000649617">
    <property type="component" value="Unassembled WGS sequence"/>
</dbReference>
<accession>A0A812S3Y2</accession>
<gene>
    <name evidence="1" type="ORF">SPIL2461_LOCUS11587</name>
</gene>